<comment type="caution">
    <text evidence="1">The sequence shown here is derived from an EMBL/GenBank/DDBJ whole genome shotgun (WGS) entry which is preliminary data.</text>
</comment>
<evidence type="ECO:0000313" key="1">
    <source>
        <dbReference type="EMBL" id="POY37531.1"/>
    </source>
</evidence>
<accession>A0A2S5A4L0</accession>
<gene>
    <name evidence="1" type="ORF">C3K47_07135</name>
</gene>
<evidence type="ECO:0000313" key="2">
    <source>
        <dbReference type="Proteomes" id="UP000236893"/>
    </source>
</evidence>
<dbReference type="AlphaFoldDB" id="A0A2S5A4L0"/>
<proteinExistence type="predicted"/>
<dbReference type="EMBL" id="PQVF01000004">
    <property type="protein sequence ID" value="POY37531.1"/>
    <property type="molecule type" value="Genomic_DNA"/>
</dbReference>
<sequence length="87" mass="9658">MQIAAIANLMKMIFRINQNLMLSPGDNIGIFENINLDTNTSFPFVMTNVVGGSVFNYVANRIYGAGTVSITNFFDRLSFIPLFSTKV</sequence>
<organism evidence="1 2">
    <name type="scientific">Solitalea longa</name>
    <dbReference type="NCBI Taxonomy" id="2079460"/>
    <lineage>
        <taxon>Bacteria</taxon>
        <taxon>Pseudomonadati</taxon>
        <taxon>Bacteroidota</taxon>
        <taxon>Sphingobacteriia</taxon>
        <taxon>Sphingobacteriales</taxon>
        <taxon>Sphingobacteriaceae</taxon>
        <taxon>Solitalea</taxon>
    </lineage>
</organism>
<reference evidence="1 2" key="1">
    <citation type="submission" date="2018-01" db="EMBL/GenBank/DDBJ databases">
        <authorList>
            <person name="Gaut B.S."/>
            <person name="Morton B.R."/>
            <person name="Clegg M.T."/>
            <person name="Duvall M.R."/>
        </authorList>
    </citation>
    <scope>NUCLEOTIDE SEQUENCE [LARGE SCALE GENOMIC DNA]</scope>
    <source>
        <strain evidence="1 2">HR-AV</strain>
    </source>
</reference>
<protein>
    <submittedName>
        <fullName evidence="1">Uncharacterized protein</fullName>
    </submittedName>
</protein>
<name>A0A2S5A4L0_9SPHI</name>
<keyword evidence="2" id="KW-1185">Reference proteome</keyword>
<dbReference type="Proteomes" id="UP000236893">
    <property type="component" value="Unassembled WGS sequence"/>
</dbReference>